<name>A0A6A8MF34_9LACO</name>
<dbReference type="AlphaFoldDB" id="A0A6A8MF34"/>
<accession>A0A6A8MF34</accession>
<keyword evidence="3" id="KW-1185">Reference proteome</keyword>
<dbReference type="RefSeq" id="WP_154549016.1">
    <property type="nucleotide sequence ID" value="NZ_VUMX01000018.1"/>
</dbReference>
<dbReference type="InterPro" id="IPR035965">
    <property type="entry name" value="PAS-like_dom_sf"/>
</dbReference>
<dbReference type="SUPFAM" id="SSF55785">
    <property type="entry name" value="PYP-like sensor domain (PAS domain)"/>
    <property type="match status" value="1"/>
</dbReference>
<organism evidence="2 3">
    <name type="scientific">Lactobacillus porci</name>
    <dbReference type="NCBI Taxonomy" id="2012477"/>
    <lineage>
        <taxon>Bacteria</taxon>
        <taxon>Bacillati</taxon>
        <taxon>Bacillota</taxon>
        <taxon>Bacilli</taxon>
        <taxon>Lactobacillales</taxon>
        <taxon>Lactobacillaceae</taxon>
        <taxon>Lactobacillus</taxon>
    </lineage>
</organism>
<dbReference type="EMBL" id="VUMX01000018">
    <property type="protein sequence ID" value="MST87405.1"/>
    <property type="molecule type" value="Genomic_DNA"/>
</dbReference>
<dbReference type="Proteomes" id="UP000438120">
    <property type="component" value="Unassembled WGS sequence"/>
</dbReference>
<evidence type="ECO:0000313" key="2">
    <source>
        <dbReference type="EMBL" id="MST87405.1"/>
    </source>
</evidence>
<evidence type="ECO:0000313" key="3">
    <source>
        <dbReference type="Proteomes" id="UP000438120"/>
    </source>
</evidence>
<gene>
    <name evidence="2" type="ORF">FYJ62_07100</name>
</gene>
<reference evidence="2 3" key="1">
    <citation type="submission" date="2019-08" db="EMBL/GenBank/DDBJ databases">
        <title>In-depth cultivation of the pig gut microbiome towards novel bacterial diversity and tailored functional studies.</title>
        <authorList>
            <person name="Wylensek D."/>
            <person name="Hitch T.C.A."/>
            <person name="Clavel T."/>
        </authorList>
    </citation>
    <scope>NUCLEOTIDE SEQUENCE [LARGE SCALE GENOMIC DNA]</scope>
    <source>
        <strain evidence="2 3">Bifido-178-WT-2B</strain>
    </source>
</reference>
<feature type="compositionally biased region" description="Basic and acidic residues" evidence="1">
    <location>
        <begin position="10"/>
        <end position="26"/>
    </location>
</feature>
<proteinExistence type="predicted"/>
<protein>
    <submittedName>
        <fullName evidence="2">Uncharacterized protein</fullName>
    </submittedName>
</protein>
<evidence type="ECO:0000256" key="1">
    <source>
        <dbReference type="SAM" id="MobiDB-lite"/>
    </source>
</evidence>
<feature type="region of interest" description="Disordered" evidence="1">
    <location>
        <begin position="1"/>
        <end position="26"/>
    </location>
</feature>
<comment type="caution">
    <text evidence="2">The sequence shown here is derived from an EMBL/GenBank/DDBJ whole genome shotgun (WGS) entry which is preliminary data.</text>
</comment>
<sequence>MKSVIIKSSGIKEHGPENGPRHLPDRPKVNMIVAQAVANVNRKSQRPEIMTFRLLTKDGCPLKVLAKGRLVRDPRDGLVFYVTILDVATDLLLDQAAASKD</sequence>